<dbReference type="EMBL" id="GBRH01271771">
    <property type="protein sequence ID" value="JAD26124.1"/>
    <property type="molecule type" value="Transcribed_RNA"/>
</dbReference>
<protein>
    <submittedName>
        <fullName evidence="1">Uncharacterized protein</fullName>
    </submittedName>
</protein>
<sequence>MNMLVGSPFYLIRSMMYIVNSCLGKKQNRDRHKKVLVGPSTVPLISVQPYSVFKHQETYGKFFFWKKYF</sequence>
<reference evidence="1" key="2">
    <citation type="journal article" date="2015" name="Data Brief">
        <title>Shoot transcriptome of the giant reed, Arundo donax.</title>
        <authorList>
            <person name="Barrero R.A."/>
            <person name="Guerrero F.D."/>
            <person name="Moolhuijzen P."/>
            <person name="Goolsby J.A."/>
            <person name="Tidwell J."/>
            <person name="Bellgard S.E."/>
            <person name="Bellgard M.I."/>
        </authorList>
    </citation>
    <scope>NUCLEOTIDE SEQUENCE</scope>
    <source>
        <tissue evidence="1">Shoot tissue taken approximately 20 cm above the soil surface</tissue>
    </source>
</reference>
<evidence type="ECO:0000313" key="1">
    <source>
        <dbReference type="EMBL" id="JAD26124.1"/>
    </source>
</evidence>
<organism evidence="1">
    <name type="scientific">Arundo donax</name>
    <name type="common">Giant reed</name>
    <name type="synonym">Donax arundinaceus</name>
    <dbReference type="NCBI Taxonomy" id="35708"/>
    <lineage>
        <taxon>Eukaryota</taxon>
        <taxon>Viridiplantae</taxon>
        <taxon>Streptophyta</taxon>
        <taxon>Embryophyta</taxon>
        <taxon>Tracheophyta</taxon>
        <taxon>Spermatophyta</taxon>
        <taxon>Magnoliopsida</taxon>
        <taxon>Liliopsida</taxon>
        <taxon>Poales</taxon>
        <taxon>Poaceae</taxon>
        <taxon>PACMAD clade</taxon>
        <taxon>Arundinoideae</taxon>
        <taxon>Arundineae</taxon>
        <taxon>Arundo</taxon>
    </lineage>
</organism>
<proteinExistence type="predicted"/>
<name>A0A0A8YI47_ARUDO</name>
<dbReference type="AlphaFoldDB" id="A0A0A8YI47"/>
<accession>A0A0A8YI47</accession>
<reference evidence="1" key="1">
    <citation type="submission" date="2014-09" db="EMBL/GenBank/DDBJ databases">
        <authorList>
            <person name="Magalhaes I.L.F."/>
            <person name="Oliveira U."/>
            <person name="Santos F.R."/>
            <person name="Vidigal T.H.D.A."/>
            <person name="Brescovit A.D."/>
            <person name="Santos A.J."/>
        </authorList>
    </citation>
    <scope>NUCLEOTIDE SEQUENCE</scope>
    <source>
        <tissue evidence="1">Shoot tissue taken approximately 20 cm above the soil surface</tissue>
    </source>
</reference>